<evidence type="ECO:0000313" key="2">
    <source>
        <dbReference type="EMBL" id="VDN36349.1"/>
    </source>
</evidence>
<gene>
    <name evidence="2" type="ORF">DILT_LOCUS17007</name>
</gene>
<protein>
    <submittedName>
        <fullName evidence="2">Uncharacterized protein</fullName>
    </submittedName>
</protein>
<name>A0A3P7R5L9_DIBLA</name>
<evidence type="ECO:0000313" key="3">
    <source>
        <dbReference type="Proteomes" id="UP000281553"/>
    </source>
</evidence>
<reference evidence="2 3" key="1">
    <citation type="submission" date="2018-11" db="EMBL/GenBank/DDBJ databases">
        <authorList>
            <consortium name="Pathogen Informatics"/>
        </authorList>
    </citation>
    <scope>NUCLEOTIDE SEQUENCE [LARGE SCALE GENOMIC DNA]</scope>
</reference>
<feature type="compositionally biased region" description="Basic and acidic residues" evidence="1">
    <location>
        <begin position="329"/>
        <end position="343"/>
    </location>
</feature>
<accession>A0A3P7R5L9</accession>
<organism evidence="2 3">
    <name type="scientific">Dibothriocephalus latus</name>
    <name type="common">Fish tapeworm</name>
    <name type="synonym">Diphyllobothrium latum</name>
    <dbReference type="NCBI Taxonomy" id="60516"/>
    <lineage>
        <taxon>Eukaryota</taxon>
        <taxon>Metazoa</taxon>
        <taxon>Spiralia</taxon>
        <taxon>Lophotrochozoa</taxon>
        <taxon>Platyhelminthes</taxon>
        <taxon>Cestoda</taxon>
        <taxon>Eucestoda</taxon>
        <taxon>Diphyllobothriidea</taxon>
        <taxon>Diphyllobothriidae</taxon>
        <taxon>Dibothriocephalus</taxon>
    </lineage>
</organism>
<dbReference type="AlphaFoldDB" id="A0A3P7R5L9"/>
<feature type="region of interest" description="Disordered" evidence="1">
    <location>
        <begin position="305"/>
        <end position="343"/>
    </location>
</feature>
<dbReference type="EMBL" id="UYRU01088732">
    <property type="protein sequence ID" value="VDN36349.1"/>
    <property type="molecule type" value="Genomic_DNA"/>
</dbReference>
<dbReference type="Proteomes" id="UP000281553">
    <property type="component" value="Unassembled WGS sequence"/>
</dbReference>
<sequence>MLISRKCVMWDLTLGLCAAPQLQKTHWRSREVPELDAIEEVTDEVEREEKMNYSAESENEVEEKGAEEENKKEENREDERDVETSCDALLEEAGEKSNDETSLGRLHFDVEDVVQTPIMATRVTQLNVDKLTQTALNSNAQLKTQPSSSKSYVAKLALLARVPFLNIGALETRPAIDRYSLAIQTQYDRQARKMQRLVDLAVQLLLIEGILIFVRDFTSNPMLNDFLRLTVCLLNGCVFNAVFKSNLMIYSMFKSNHHLMCWKRYNLRFIELSTSLFFQQSLELDSRGYAYIPIKNHPLLNSNTTGACDGEPEIETKDSGSLDVTAKADSPEKLELVESRSSK</sequence>
<evidence type="ECO:0000256" key="1">
    <source>
        <dbReference type="SAM" id="MobiDB-lite"/>
    </source>
</evidence>
<feature type="region of interest" description="Disordered" evidence="1">
    <location>
        <begin position="43"/>
        <end position="84"/>
    </location>
</feature>
<proteinExistence type="predicted"/>
<keyword evidence="3" id="KW-1185">Reference proteome</keyword>
<feature type="compositionally biased region" description="Basic and acidic residues" evidence="1">
    <location>
        <begin position="62"/>
        <end position="83"/>
    </location>
</feature>